<dbReference type="SUPFAM" id="SSF55136">
    <property type="entry name" value="Probable bacterial effector-binding domain"/>
    <property type="match status" value="1"/>
</dbReference>
<keyword evidence="2" id="KW-1185">Reference proteome</keyword>
<dbReference type="AlphaFoldDB" id="W5XXM0"/>
<dbReference type="InterPro" id="IPR011256">
    <property type="entry name" value="Reg_factor_effector_dom_sf"/>
</dbReference>
<dbReference type="STRING" id="1224164.B843_00115"/>
<dbReference type="EMBL" id="CP004353">
    <property type="protein sequence ID" value="AHI21419.1"/>
    <property type="molecule type" value="Genomic_DNA"/>
</dbReference>
<sequence>MEISEPFVFPAHVAIAIREDVPIVEVGDFFSRSYELLGEVLGRAQAVPVAVRGYYFSAPSATLDVTAAFVIDPAARTRVAELVPEYSSRGVEILEFAETRAIKTELTGGYEQLGGAWGEFCTLIARAGYEAGEWTCEDYLTMPSEVPVDEVRTDLYSAII</sequence>
<evidence type="ECO:0000313" key="1">
    <source>
        <dbReference type="EMBL" id="AHI21419.1"/>
    </source>
</evidence>
<proteinExistence type="predicted"/>
<dbReference type="HOGENOM" id="CLU_1649310_0_0_11"/>
<dbReference type="KEGG" id="cvt:B843_00115"/>
<dbReference type="RefSeq" id="WP_034651248.1">
    <property type="nucleotide sequence ID" value="NZ_CP004353.1"/>
</dbReference>
<accession>W5XXM0</accession>
<dbReference type="Gene3D" id="3.20.80.10">
    <property type="entry name" value="Regulatory factor, effector binding domain"/>
    <property type="match status" value="1"/>
</dbReference>
<dbReference type="Proteomes" id="UP000019222">
    <property type="component" value="Chromosome"/>
</dbReference>
<dbReference type="PATRIC" id="fig|1224164.3.peg.23"/>
<gene>
    <name evidence="1" type="ORF">B843_00115</name>
</gene>
<organism evidence="1 2">
    <name type="scientific">Corynebacterium vitaeruminis DSM 20294</name>
    <dbReference type="NCBI Taxonomy" id="1224164"/>
    <lineage>
        <taxon>Bacteria</taxon>
        <taxon>Bacillati</taxon>
        <taxon>Actinomycetota</taxon>
        <taxon>Actinomycetes</taxon>
        <taxon>Mycobacteriales</taxon>
        <taxon>Corynebacteriaceae</taxon>
        <taxon>Corynebacterium</taxon>
    </lineage>
</organism>
<name>W5XXM0_9CORY</name>
<reference evidence="1 2" key="1">
    <citation type="submission" date="2013-02" db="EMBL/GenBank/DDBJ databases">
        <title>The complete genome sequence of Corynebacterium vitaeruminis DSM 20294.</title>
        <authorList>
            <person name="Ruckert C."/>
            <person name="Albersmeier A."/>
            <person name="Kalinowski J."/>
        </authorList>
    </citation>
    <scope>NUCLEOTIDE SEQUENCE [LARGE SCALE GENOMIC DNA]</scope>
    <source>
        <strain evidence="2">ATCC 10234</strain>
    </source>
</reference>
<evidence type="ECO:0000313" key="2">
    <source>
        <dbReference type="Proteomes" id="UP000019222"/>
    </source>
</evidence>
<protein>
    <submittedName>
        <fullName evidence="1">Transcription activator, effector binding protein</fullName>
    </submittedName>
</protein>